<dbReference type="Proteomes" id="UP001597042">
    <property type="component" value="Unassembled WGS sequence"/>
</dbReference>
<dbReference type="SMART" id="SM01133">
    <property type="entry name" value="DeoC"/>
    <property type="match status" value="1"/>
</dbReference>
<protein>
    <submittedName>
        <fullName evidence="1">Class I fructose-bisphosphate aldolase</fullName>
    </submittedName>
</protein>
<dbReference type="InterPro" id="IPR013785">
    <property type="entry name" value="Aldolase_TIM"/>
</dbReference>
<evidence type="ECO:0000313" key="2">
    <source>
        <dbReference type="Proteomes" id="UP001597042"/>
    </source>
</evidence>
<reference evidence="2" key="1">
    <citation type="journal article" date="2019" name="Int. J. Syst. Evol. Microbiol.">
        <title>The Global Catalogue of Microorganisms (GCM) 10K type strain sequencing project: providing services to taxonomists for standard genome sequencing and annotation.</title>
        <authorList>
            <consortium name="The Broad Institute Genomics Platform"/>
            <consortium name="The Broad Institute Genome Sequencing Center for Infectious Disease"/>
            <person name="Wu L."/>
            <person name="Ma J."/>
        </authorList>
    </citation>
    <scope>NUCLEOTIDE SEQUENCE [LARGE SCALE GENOMIC DNA]</scope>
    <source>
        <strain evidence="2">CCUG 50754</strain>
    </source>
</reference>
<sequence length="264" mass="27688">METSEYRLGRLFAKDTGRTMIVAFDRGLGASAKGGGESAATVVQSVVDAGADGILLSPGLLDRSRAQLAHRNAPAVLVRTDFIFLGALQPEGTAGAGEEYRRLIDAREAAALGADGIVMFLILGNPDDAVTADNCRAVARAAREAHEVGLPLIVETVLWGSRVKDQADAEALIYVNRLAAELGADAVKTQYTGDVESMRAVVDNTPVPLLLLGGPKTDDIDALRNSTTDALSSGARGLVYGRNVWQATDPAATARTLHDLVHSA</sequence>
<dbReference type="SUPFAM" id="SSF51569">
    <property type="entry name" value="Aldolase"/>
    <property type="match status" value="1"/>
</dbReference>
<accession>A0ABW2ZND5</accession>
<dbReference type="InterPro" id="IPR050456">
    <property type="entry name" value="DeoC/FbaB_aldolase"/>
</dbReference>
<proteinExistence type="predicted"/>
<dbReference type="PANTHER" id="PTHR47916:SF1">
    <property type="entry name" value="3-HYDROXY-5-PHOSPHONOOXYPENTANE-2,4-DIONE THIOLASE"/>
    <property type="match status" value="1"/>
</dbReference>
<comment type="caution">
    <text evidence="1">The sequence shown here is derived from an EMBL/GenBank/DDBJ whole genome shotgun (WGS) entry which is preliminary data.</text>
</comment>
<dbReference type="PANTHER" id="PTHR47916">
    <property type="entry name" value="FRUCTOSE-BISPHOSPHATE ALDOLASE CLASS 1"/>
    <property type="match status" value="1"/>
</dbReference>
<dbReference type="InterPro" id="IPR002915">
    <property type="entry name" value="DeoC/FbaB/LacD_aldolase"/>
</dbReference>
<dbReference type="PIRSF" id="PIRSF038992">
    <property type="entry name" value="Aldolase_Ia"/>
    <property type="match status" value="1"/>
</dbReference>
<dbReference type="InterPro" id="IPR041720">
    <property type="entry name" value="FbaB-like"/>
</dbReference>
<name>A0ABW2ZND5_9MICO</name>
<organism evidence="1 2">
    <name type="scientific">Microbacterium koreense</name>
    <dbReference type="NCBI Taxonomy" id="323761"/>
    <lineage>
        <taxon>Bacteria</taxon>
        <taxon>Bacillati</taxon>
        <taxon>Actinomycetota</taxon>
        <taxon>Actinomycetes</taxon>
        <taxon>Micrococcales</taxon>
        <taxon>Microbacteriaceae</taxon>
        <taxon>Microbacterium</taxon>
    </lineage>
</organism>
<dbReference type="Pfam" id="PF01791">
    <property type="entry name" value="DeoC"/>
    <property type="match status" value="1"/>
</dbReference>
<dbReference type="RefSeq" id="WP_378752917.1">
    <property type="nucleotide sequence ID" value="NZ_JBHSSV010000012.1"/>
</dbReference>
<dbReference type="EMBL" id="JBHTIM010000001">
    <property type="protein sequence ID" value="MFD0780144.1"/>
    <property type="molecule type" value="Genomic_DNA"/>
</dbReference>
<gene>
    <name evidence="1" type="ORF">ACFQZV_02375</name>
</gene>
<evidence type="ECO:0000313" key="1">
    <source>
        <dbReference type="EMBL" id="MFD0780144.1"/>
    </source>
</evidence>
<keyword evidence="2" id="KW-1185">Reference proteome</keyword>
<dbReference type="Gene3D" id="3.20.20.70">
    <property type="entry name" value="Aldolase class I"/>
    <property type="match status" value="1"/>
</dbReference>